<keyword evidence="1" id="KW-0812">Transmembrane</keyword>
<feature type="transmembrane region" description="Helical" evidence="1">
    <location>
        <begin position="66"/>
        <end position="86"/>
    </location>
</feature>
<proteinExistence type="predicted"/>
<evidence type="ECO:0000313" key="2">
    <source>
        <dbReference type="EMBL" id="GIM92900.1"/>
    </source>
</evidence>
<name>A0A919W5F9_9ACTN</name>
<organism evidence="2 3">
    <name type="scientific">Paractinoplanes toevensis</name>
    <dbReference type="NCBI Taxonomy" id="571911"/>
    <lineage>
        <taxon>Bacteria</taxon>
        <taxon>Bacillati</taxon>
        <taxon>Actinomycetota</taxon>
        <taxon>Actinomycetes</taxon>
        <taxon>Micromonosporales</taxon>
        <taxon>Micromonosporaceae</taxon>
        <taxon>Paractinoplanes</taxon>
    </lineage>
</organism>
<dbReference type="RefSeq" id="WP_246607334.1">
    <property type="nucleotide sequence ID" value="NZ_BOQN01000061.1"/>
</dbReference>
<dbReference type="AlphaFoldDB" id="A0A919W5F9"/>
<accession>A0A919W5F9</accession>
<reference evidence="2 3" key="1">
    <citation type="submission" date="2021-03" db="EMBL/GenBank/DDBJ databases">
        <title>Whole genome shotgun sequence of Actinoplanes toevensis NBRC 105298.</title>
        <authorList>
            <person name="Komaki H."/>
            <person name="Tamura T."/>
        </authorList>
    </citation>
    <scope>NUCLEOTIDE SEQUENCE [LARGE SCALE GENOMIC DNA]</scope>
    <source>
        <strain evidence="2 3">NBRC 105298</strain>
    </source>
</reference>
<sequence>MAIDTFMVYAGVYGNVADAEADYAVVKDLHRWVGLIDSYDAAVVERRPSGKARIVRKHETPTRAGGVLGAGAGLATGLVVALFPLAALGGGLLVASAGGGAVLGAVAGHAAAGMSRNDLKEIGEWLDAGQAGLVVVAVADMGAKVADAMRRAEKLESKRLRADTDMIERDAAAAAAAA</sequence>
<evidence type="ECO:0000313" key="3">
    <source>
        <dbReference type="Proteomes" id="UP000677082"/>
    </source>
</evidence>
<protein>
    <recommendedName>
        <fullName evidence="4">DUF1269 domain-containing protein</fullName>
    </recommendedName>
</protein>
<gene>
    <name evidence="2" type="ORF">Ato02nite_046930</name>
</gene>
<evidence type="ECO:0008006" key="4">
    <source>
        <dbReference type="Google" id="ProtNLM"/>
    </source>
</evidence>
<feature type="transmembrane region" description="Helical" evidence="1">
    <location>
        <begin position="92"/>
        <end position="112"/>
    </location>
</feature>
<keyword evidence="3" id="KW-1185">Reference proteome</keyword>
<keyword evidence="1" id="KW-1133">Transmembrane helix</keyword>
<dbReference type="Proteomes" id="UP000677082">
    <property type="component" value="Unassembled WGS sequence"/>
</dbReference>
<comment type="caution">
    <text evidence="2">The sequence shown here is derived from an EMBL/GenBank/DDBJ whole genome shotgun (WGS) entry which is preliminary data.</text>
</comment>
<evidence type="ECO:0000256" key="1">
    <source>
        <dbReference type="SAM" id="Phobius"/>
    </source>
</evidence>
<keyword evidence="1" id="KW-0472">Membrane</keyword>
<dbReference type="EMBL" id="BOQN01000061">
    <property type="protein sequence ID" value="GIM92900.1"/>
    <property type="molecule type" value="Genomic_DNA"/>
</dbReference>